<dbReference type="PANTHER" id="PTHR11645">
    <property type="entry name" value="PYRROLINE-5-CARBOXYLATE REDUCTASE"/>
    <property type="match status" value="1"/>
</dbReference>
<dbReference type="InterPro" id="IPR000304">
    <property type="entry name" value="Pyrroline-COOH_reductase"/>
</dbReference>
<evidence type="ECO:0000256" key="1">
    <source>
        <dbReference type="ARBA" id="ARBA00005525"/>
    </source>
</evidence>
<evidence type="ECO:0000256" key="4">
    <source>
        <dbReference type="HAMAP-Rule" id="MF_01925"/>
    </source>
</evidence>
<dbReference type="Gene3D" id="1.10.3730.10">
    <property type="entry name" value="ProC C-terminal domain-like"/>
    <property type="match status" value="1"/>
</dbReference>
<evidence type="ECO:0000259" key="7">
    <source>
        <dbReference type="Pfam" id="PF03807"/>
    </source>
</evidence>
<accession>A0ABY7UGR1</accession>
<proteinExistence type="inferred from homology"/>
<gene>
    <name evidence="4 9" type="primary">proC</name>
    <name evidence="9" type="ORF">CJEDD_01420</name>
</gene>
<name>A0ABY7UGR1_9CORY</name>
<dbReference type="PIRSF" id="PIRSF000193">
    <property type="entry name" value="Pyrrol-5-carb_rd"/>
    <property type="match status" value="1"/>
</dbReference>
<keyword evidence="4 6" id="KW-0641">Proline biosynthesis</keyword>
<keyword evidence="4 6" id="KW-0028">Amino-acid biosynthesis</keyword>
<protein>
    <recommendedName>
        <fullName evidence="4 5">Pyrroline-5-carboxylate reductase</fullName>
        <shortName evidence="4">P5C reductase</shortName>
        <shortName evidence="4">P5CR</shortName>
        <ecNumber evidence="4 5">1.5.1.2</ecNumber>
    </recommendedName>
    <alternativeName>
        <fullName evidence="4">PCA reductase</fullName>
    </alternativeName>
</protein>
<sequence length="268" mass="27389">MQRIAVIGAGNIGEALIAGLIRSGVEGEAVTATNRSSERSRELEERYGVRTTSDNAQAVRDADVAFLCVKPAQVLDVIGELGDAVAGGETVLVSMAAGVSIAAMQGAVSVAGTPVVRVMPNTPMLQGKGVLAVAYSRFVDGAQREAVADLLSAVGEVVDITEDQMDAATAVSGSGPAYFFLVAEALTDAGVSLGLPRDLAERLAVSTAEGAGAMLAHDGRTPAELRAGVSSPAGTTVRAIRELEESGLRGAFYRATEACARRSAELGE</sequence>
<dbReference type="InterPro" id="IPR029036">
    <property type="entry name" value="P5CR_dimer"/>
</dbReference>
<dbReference type="NCBIfam" id="TIGR00112">
    <property type="entry name" value="proC"/>
    <property type="match status" value="1"/>
</dbReference>
<dbReference type="HAMAP" id="MF_01925">
    <property type="entry name" value="P5C_reductase"/>
    <property type="match status" value="1"/>
</dbReference>
<evidence type="ECO:0000313" key="10">
    <source>
        <dbReference type="Proteomes" id="UP001218071"/>
    </source>
</evidence>
<comment type="function">
    <text evidence="4">Catalyzes the reduction of 1-pyrroline-5-carboxylate (PCA) to L-proline.</text>
</comment>
<keyword evidence="4" id="KW-0963">Cytoplasm</keyword>
<reference evidence="9 10" key="1">
    <citation type="submission" date="2020-10" db="EMBL/GenBank/DDBJ databases">
        <title>Complete genome sequence of Corynebacterium jeddahense DSM 45997, type strain of Corynebacterium jeddahense.</title>
        <authorList>
            <person name="Busche T."/>
            <person name="Kalinowski J."/>
            <person name="Ruckert C."/>
        </authorList>
    </citation>
    <scope>NUCLEOTIDE SEQUENCE [LARGE SCALE GENOMIC DNA]</scope>
    <source>
        <strain evidence="9 10">DSM 45997</strain>
    </source>
</reference>
<dbReference type="PROSITE" id="PS00521">
    <property type="entry name" value="P5CR"/>
    <property type="match status" value="1"/>
</dbReference>
<organism evidence="9 10">
    <name type="scientific">Corynebacterium jeddahense</name>
    <dbReference type="NCBI Taxonomy" id="1414719"/>
    <lineage>
        <taxon>Bacteria</taxon>
        <taxon>Bacillati</taxon>
        <taxon>Actinomycetota</taxon>
        <taxon>Actinomycetes</taxon>
        <taxon>Mycobacteriales</taxon>
        <taxon>Corynebacteriaceae</taxon>
        <taxon>Corynebacterium</taxon>
    </lineage>
</organism>
<dbReference type="Pfam" id="PF03807">
    <property type="entry name" value="F420_oxidored"/>
    <property type="match status" value="1"/>
</dbReference>
<comment type="subcellular location">
    <subcellularLocation>
        <location evidence="4">Cytoplasm</location>
    </subcellularLocation>
</comment>
<dbReference type="InterPro" id="IPR053790">
    <property type="entry name" value="P5CR-like_CS"/>
</dbReference>
<comment type="similarity">
    <text evidence="1 4 6">Belongs to the pyrroline-5-carboxylate reductase family.</text>
</comment>
<evidence type="ECO:0000256" key="6">
    <source>
        <dbReference type="RuleBase" id="RU003903"/>
    </source>
</evidence>
<evidence type="ECO:0000313" key="9">
    <source>
        <dbReference type="EMBL" id="WCZ37911.1"/>
    </source>
</evidence>
<dbReference type="GO" id="GO:0004735">
    <property type="term" value="F:pyrroline-5-carboxylate reductase activity"/>
    <property type="evidence" value="ECO:0007669"/>
    <property type="project" value="UniProtKB-EC"/>
</dbReference>
<dbReference type="RefSeq" id="WP_042405598.1">
    <property type="nucleotide sequence ID" value="NZ_CBYN010000015.1"/>
</dbReference>
<dbReference type="EC" id="1.5.1.2" evidence="4 5"/>
<evidence type="ECO:0000259" key="8">
    <source>
        <dbReference type="Pfam" id="PF14748"/>
    </source>
</evidence>
<feature type="domain" description="Pyrroline-5-carboxylate reductase catalytic N-terminal" evidence="7">
    <location>
        <begin position="3"/>
        <end position="98"/>
    </location>
</feature>
<dbReference type="InterPro" id="IPR036291">
    <property type="entry name" value="NAD(P)-bd_dom_sf"/>
</dbReference>
<dbReference type="SUPFAM" id="SSF48179">
    <property type="entry name" value="6-phosphogluconate dehydrogenase C-terminal domain-like"/>
    <property type="match status" value="1"/>
</dbReference>
<evidence type="ECO:0000256" key="3">
    <source>
        <dbReference type="ARBA" id="ARBA00023002"/>
    </source>
</evidence>
<keyword evidence="10" id="KW-1185">Reference proteome</keyword>
<comment type="catalytic activity">
    <reaction evidence="4">
        <text>L-proline + NAD(+) = (S)-1-pyrroline-5-carboxylate + NADH + 2 H(+)</text>
        <dbReference type="Rhea" id="RHEA:14105"/>
        <dbReference type="ChEBI" id="CHEBI:15378"/>
        <dbReference type="ChEBI" id="CHEBI:17388"/>
        <dbReference type="ChEBI" id="CHEBI:57540"/>
        <dbReference type="ChEBI" id="CHEBI:57945"/>
        <dbReference type="ChEBI" id="CHEBI:60039"/>
        <dbReference type="EC" id="1.5.1.2"/>
    </reaction>
</comment>
<dbReference type="Proteomes" id="UP001218071">
    <property type="component" value="Chromosome"/>
</dbReference>
<evidence type="ECO:0000256" key="5">
    <source>
        <dbReference type="NCBIfam" id="TIGR00112"/>
    </source>
</evidence>
<keyword evidence="2 4" id="KW-0521">NADP</keyword>
<evidence type="ECO:0000256" key="2">
    <source>
        <dbReference type="ARBA" id="ARBA00022857"/>
    </source>
</evidence>
<dbReference type="PANTHER" id="PTHR11645:SF0">
    <property type="entry name" value="PYRROLINE-5-CARBOXYLATE REDUCTASE 3"/>
    <property type="match status" value="1"/>
</dbReference>
<dbReference type="Pfam" id="PF14748">
    <property type="entry name" value="P5CR_dimer"/>
    <property type="match status" value="1"/>
</dbReference>
<feature type="domain" description="Pyrroline-5-carboxylate reductase dimerisation" evidence="8">
    <location>
        <begin position="162"/>
        <end position="266"/>
    </location>
</feature>
<comment type="pathway">
    <text evidence="4 6">Amino-acid biosynthesis; L-proline biosynthesis; L-proline from L-glutamate 5-semialdehyde: step 1/1.</text>
</comment>
<comment type="catalytic activity">
    <reaction evidence="4 6">
        <text>L-proline + NADP(+) = (S)-1-pyrroline-5-carboxylate + NADPH + 2 H(+)</text>
        <dbReference type="Rhea" id="RHEA:14109"/>
        <dbReference type="ChEBI" id="CHEBI:15378"/>
        <dbReference type="ChEBI" id="CHEBI:17388"/>
        <dbReference type="ChEBI" id="CHEBI:57783"/>
        <dbReference type="ChEBI" id="CHEBI:58349"/>
        <dbReference type="ChEBI" id="CHEBI:60039"/>
        <dbReference type="EC" id="1.5.1.2"/>
    </reaction>
</comment>
<dbReference type="Gene3D" id="3.40.50.720">
    <property type="entry name" value="NAD(P)-binding Rossmann-like Domain"/>
    <property type="match status" value="1"/>
</dbReference>
<dbReference type="InterPro" id="IPR008927">
    <property type="entry name" value="6-PGluconate_DH-like_C_sf"/>
</dbReference>
<dbReference type="EMBL" id="CP063194">
    <property type="protein sequence ID" value="WCZ37911.1"/>
    <property type="molecule type" value="Genomic_DNA"/>
</dbReference>
<keyword evidence="3 4" id="KW-0560">Oxidoreductase</keyword>
<dbReference type="SUPFAM" id="SSF51735">
    <property type="entry name" value="NAD(P)-binding Rossmann-fold domains"/>
    <property type="match status" value="1"/>
</dbReference>
<dbReference type="InterPro" id="IPR028939">
    <property type="entry name" value="P5C_Rdtase_cat_N"/>
</dbReference>